<dbReference type="InterPro" id="IPR016039">
    <property type="entry name" value="Thiolase-like"/>
</dbReference>
<evidence type="ECO:0000256" key="1">
    <source>
        <dbReference type="ARBA" id="ARBA00010982"/>
    </source>
</evidence>
<dbReference type="PANTHER" id="PTHR18919:SF107">
    <property type="entry name" value="ACETYL-COA ACETYLTRANSFERASE, CYTOSOLIC"/>
    <property type="match status" value="1"/>
</dbReference>
<accession>A0A0C2CY21</accession>
<keyword evidence="2 5" id="KW-0808">Transferase</keyword>
<protein>
    <submittedName>
        <fullName evidence="8">3-ketoacyl-CoA thiolase</fullName>
    </submittedName>
</protein>
<dbReference type="CDD" id="cd00751">
    <property type="entry name" value="thiolase"/>
    <property type="match status" value="1"/>
</dbReference>
<dbReference type="PROSITE" id="PS00099">
    <property type="entry name" value="THIOLASE_3"/>
    <property type="match status" value="1"/>
</dbReference>
<reference evidence="8 9" key="1">
    <citation type="submission" date="2014-12" db="EMBL/GenBank/DDBJ databases">
        <title>Genome assembly of Enhygromyxa salina DSM 15201.</title>
        <authorList>
            <person name="Sharma G."/>
            <person name="Subramanian S."/>
        </authorList>
    </citation>
    <scope>NUCLEOTIDE SEQUENCE [LARGE SCALE GENOMIC DNA]</scope>
    <source>
        <strain evidence="8 9">DSM 15201</strain>
    </source>
</reference>
<dbReference type="RefSeq" id="WP_052553475.1">
    <property type="nucleotide sequence ID" value="NZ_JMCC02000071.1"/>
</dbReference>
<dbReference type="SUPFAM" id="SSF53901">
    <property type="entry name" value="Thiolase-like"/>
    <property type="match status" value="2"/>
</dbReference>
<name>A0A0C2CY21_9BACT</name>
<evidence type="ECO:0000259" key="6">
    <source>
        <dbReference type="Pfam" id="PF00108"/>
    </source>
</evidence>
<dbReference type="NCBIfam" id="TIGR01930">
    <property type="entry name" value="AcCoA-C-Actrans"/>
    <property type="match status" value="1"/>
</dbReference>
<proteinExistence type="inferred from homology"/>
<dbReference type="GO" id="GO:0003985">
    <property type="term" value="F:acetyl-CoA C-acetyltransferase activity"/>
    <property type="evidence" value="ECO:0007669"/>
    <property type="project" value="TreeGrafter"/>
</dbReference>
<feature type="domain" description="Thiolase C-terminal" evidence="7">
    <location>
        <begin position="276"/>
        <end position="398"/>
    </location>
</feature>
<dbReference type="InterPro" id="IPR020616">
    <property type="entry name" value="Thiolase_N"/>
</dbReference>
<feature type="active site" description="Acyl-thioester intermediate" evidence="4">
    <location>
        <position position="95"/>
    </location>
</feature>
<dbReference type="AlphaFoldDB" id="A0A0C2CY21"/>
<organism evidence="8 9">
    <name type="scientific">Enhygromyxa salina</name>
    <dbReference type="NCBI Taxonomy" id="215803"/>
    <lineage>
        <taxon>Bacteria</taxon>
        <taxon>Pseudomonadati</taxon>
        <taxon>Myxococcota</taxon>
        <taxon>Polyangia</taxon>
        <taxon>Nannocystales</taxon>
        <taxon>Nannocystaceae</taxon>
        <taxon>Enhygromyxa</taxon>
    </lineage>
</organism>
<keyword evidence="3 5" id="KW-0012">Acyltransferase</keyword>
<dbReference type="Pfam" id="PF02803">
    <property type="entry name" value="Thiolase_C"/>
    <property type="match status" value="1"/>
</dbReference>
<evidence type="ECO:0000256" key="5">
    <source>
        <dbReference type="RuleBase" id="RU003557"/>
    </source>
</evidence>
<dbReference type="Gene3D" id="3.40.47.10">
    <property type="match status" value="2"/>
</dbReference>
<dbReference type="PIRSF" id="PIRSF000429">
    <property type="entry name" value="Ac-CoA_Ac_transf"/>
    <property type="match status" value="1"/>
</dbReference>
<feature type="domain" description="Thiolase N-terminal" evidence="6">
    <location>
        <begin position="10"/>
        <end position="268"/>
    </location>
</feature>
<evidence type="ECO:0000313" key="9">
    <source>
        <dbReference type="Proteomes" id="UP000031599"/>
    </source>
</evidence>
<evidence type="ECO:0000313" key="8">
    <source>
        <dbReference type="EMBL" id="KIG14555.1"/>
    </source>
</evidence>
<dbReference type="FunFam" id="3.40.47.10:FF:000010">
    <property type="entry name" value="Acetyl-CoA acetyltransferase (Thiolase)"/>
    <property type="match status" value="1"/>
</dbReference>
<dbReference type="InterPro" id="IPR020615">
    <property type="entry name" value="Thiolase_acyl_enz_int_AS"/>
</dbReference>
<evidence type="ECO:0000256" key="2">
    <source>
        <dbReference type="ARBA" id="ARBA00022679"/>
    </source>
</evidence>
<evidence type="ECO:0000256" key="4">
    <source>
        <dbReference type="PIRSR" id="PIRSR000429-1"/>
    </source>
</evidence>
<dbReference type="InterPro" id="IPR020610">
    <property type="entry name" value="Thiolase_AS"/>
</dbReference>
<dbReference type="PROSITE" id="PS00098">
    <property type="entry name" value="THIOLASE_1"/>
    <property type="match status" value="1"/>
</dbReference>
<comment type="similarity">
    <text evidence="1 5">Belongs to the thiolase-like superfamily. Thiolase family.</text>
</comment>
<dbReference type="Pfam" id="PF00108">
    <property type="entry name" value="Thiolase_N"/>
    <property type="match status" value="1"/>
</dbReference>
<evidence type="ECO:0000259" key="7">
    <source>
        <dbReference type="Pfam" id="PF02803"/>
    </source>
</evidence>
<dbReference type="InterPro" id="IPR020617">
    <property type="entry name" value="Thiolase_C"/>
</dbReference>
<dbReference type="PANTHER" id="PTHR18919">
    <property type="entry name" value="ACETYL-COA C-ACYLTRANSFERASE"/>
    <property type="match status" value="1"/>
</dbReference>
<dbReference type="EMBL" id="JMCC02000071">
    <property type="protein sequence ID" value="KIG14555.1"/>
    <property type="molecule type" value="Genomic_DNA"/>
</dbReference>
<feature type="active site" description="Proton acceptor" evidence="4">
    <location>
        <position position="385"/>
    </location>
</feature>
<sequence>MAKKPLSRAVYLVSAKRTPFGAFGGAFKDLSAIDLQVVAAKAALEAGGVDPATIDHVIVGNVAQTSVDAIYMARHVGLRSGVPIPVPALTVNRLCGSGFQSVVNGAQEILLGDAELVLTGGTESMSQAPHVTRGLRWGTRLGVNPELEDALWSSLTDSYAGCAMGRTAENLAEQHGITREQCDAYALRSQQAWAAAKDAGRFDAEICSVTIEGRRGSVTVDTDEHPRRETDLASLAKLRTSFGKTGVVTAGNASGICDGAGAIVLASEAAVKAHNLTPLARLVQWHVAGVDPKIMGIGPVPAIRGALDRAGLSLAELDLIEINEAFAPQYLACEKELELDRAKVNVDGGAISLGHPLGASGSRITAHLAHELRRREGKYAVGSACIGGGQGIALVLERC</sequence>
<dbReference type="Proteomes" id="UP000031599">
    <property type="component" value="Unassembled WGS sequence"/>
</dbReference>
<dbReference type="InterPro" id="IPR002155">
    <property type="entry name" value="Thiolase"/>
</dbReference>
<dbReference type="InterPro" id="IPR020613">
    <property type="entry name" value="Thiolase_CS"/>
</dbReference>
<dbReference type="PROSITE" id="PS00737">
    <property type="entry name" value="THIOLASE_2"/>
    <property type="match status" value="1"/>
</dbReference>
<feature type="active site" description="Proton acceptor" evidence="4">
    <location>
        <position position="355"/>
    </location>
</feature>
<dbReference type="GO" id="GO:0006635">
    <property type="term" value="P:fatty acid beta-oxidation"/>
    <property type="evidence" value="ECO:0007669"/>
    <property type="project" value="TreeGrafter"/>
</dbReference>
<evidence type="ECO:0000256" key="3">
    <source>
        <dbReference type="ARBA" id="ARBA00023315"/>
    </source>
</evidence>
<comment type="caution">
    <text evidence="8">The sequence shown here is derived from an EMBL/GenBank/DDBJ whole genome shotgun (WGS) entry which is preliminary data.</text>
</comment>
<gene>
    <name evidence="8" type="ORF">DB30_06703</name>
</gene>